<accession>A0A3B1CF05</accession>
<dbReference type="AlphaFoldDB" id="A0A3B1CF05"/>
<dbReference type="Pfam" id="PF02915">
    <property type="entry name" value="Rubrerythrin"/>
    <property type="match status" value="1"/>
</dbReference>
<organism evidence="2">
    <name type="scientific">hydrothermal vent metagenome</name>
    <dbReference type="NCBI Taxonomy" id="652676"/>
    <lineage>
        <taxon>unclassified sequences</taxon>
        <taxon>metagenomes</taxon>
        <taxon>ecological metagenomes</taxon>
    </lineage>
</organism>
<dbReference type="InterPro" id="IPR012347">
    <property type="entry name" value="Ferritin-like"/>
</dbReference>
<dbReference type="Gene3D" id="1.20.1260.10">
    <property type="match status" value="1"/>
</dbReference>
<gene>
    <name evidence="2" type="ORF">MNBD_NITROSPINAE05-999</name>
</gene>
<feature type="domain" description="Rubrerythrin diiron-binding" evidence="1">
    <location>
        <begin position="45"/>
        <end position="187"/>
    </location>
</feature>
<sequence length="192" mass="22090">MIANLLQTQLSQTDTPKAWGLVKEMKEQNATEKPAIRFHCIDAILVSLSIEKQGLKFYEKAARKSQDPKVRKMFQYLADEEKEHIQTLQEKAQFLQPVLYKKVTSRKQVENFIAENLQGKVFPEMKGGKGADFSSDAEALDLGILSEQKSINMLNELLLQERKLEVRAIFLHLLVEEKKHLACLEELRKSFT</sequence>
<dbReference type="EMBL" id="UOGG01000011">
    <property type="protein sequence ID" value="VAX26792.1"/>
    <property type="molecule type" value="Genomic_DNA"/>
</dbReference>
<evidence type="ECO:0000313" key="2">
    <source>
        <dbReference type="EMBL" id="VAX26792.1"/>
    </source>
</evidence>
<dbReference type="CDD" id="cd01045">
    <property type="entry name" value="Ferritin_like_AB"/>
    <property type="match status" value="1"/>
</dbReference>
<evidence type="ECO:0000259" key="1">
    <source>
        <dbReference type="Pfam" id="PF02915"/>
    </source>
</evidence>
<dbReference type="GO" id="GO:0016491">
    <property type="term" value="F:oxidoreductase activity"/>
    <property type="evidence" value="ECO:0007669"/>
    <property type="project" value="InterPro"/>
</dbReference>
<protein>
    <recommendedName>
        <fullName evidence="1">Rubrerythrin diiron-binding domain-containing protein</fullName>
    </recommendedName>
</protein>
<dbReference type="GO" id="GO:0046872">
    <property type="term" value="F:metal ion binding"/>
    <property type="evidence" value="ECO:0007669"/>
    <property type="project" value="InterPro"/>
</dbReference>
<proteinExistence type="predicted"/>
<name>A0A3B1CF05_9ZZZZ</name>
<dbReference type="InterPro" id="IPR009078">
    <property type="entry name" value="Ferritin-like_SF"/>
</dbReference>
<dbReference type="InterPro" id="IPR003251">
    <property type="entry name" value="Rr_diiron-bd_dom"/>
</dbReference>
<dbReference type="SUPFAM" id="SSF47240">
    <property type="entry name" value="Ferritin-like"/>
    <property type="match status" value="1"/>
</dbReference>
<reference evidence="2" key="1">
    <citation type="submission" date="2018-06" db="EMBL/GenBank/DDBJ databases">
        <authorList>
            <person name="Zhirakovskaya E."/>
        </authorList>
    </citation>
    <scope>NUCLEOTIDE SEQUENCE</scope>
</reference>